<evidence type="ECO:0000256" key="2">
    <source>
        <dbReference type="ARBA" id="ARBA00022679"/>
    </source>
</evidence>
<evidence type="ECO:0000259" key="6">
    <source>
        <dbReference type="PROSITE" id="PS50011"/>
    </source>
</evidence>
<keyword evidence="9" id="KW-1185">Reference proteome</keyword>
<organism evidence="7">
    <name type="scientific">Glycine max</name>
    <name type="common">Soybean</name>
    <name type="synonym">Glycine hispida</name>
    <dbReference type="NCBI Taxonomy" id="3847"/>
    <lineage>
        <taxon>Eukaryota</taxon>
        <taxon>Viridiplantae</taxon>
        <taxon>Streptophyta</taxon>
        <taxon>Embryophyta</taxon>
        <taxon>Tracheophyta</taxon>
        <taxon>Spermatophyta</taxon>
        <taxon>Magnoliopsida</taxon>
        <taxon>eudicotyledons</taxon>
        <taxon>Gunneridae</taxon>
        <taxon>Pentapetalae</taxon>
        <taxon>rosids</taxon>
        <taxon>fabids</taxon>
        <taxon>Fabales</taxon>
        <taxon>Fabaceae</taxon>
        <taxon>Papilionoideae</taxon>
        <taxon>50 kb inversion clade</taxon>
        <taxon>NPAAA clade</taxon>
        <taxon>indigoferoid/millettioid clade</taxon>
        <taxon>Phaseoleae</taxon>
        <taxon>Glycine</taxon>
        <taxon>Glycine subgen. Soja</taxon>
    </lineage>
</organism>
<dbReference type="Proteomes" id="UP000008827">
    <property type="component" value="Chromosome 16"/>
</dbReference>
<accession>A0A0R0FPB3</accession>
<evidence type="ECO:0000313" key="8">
    <source>
        <dbReference type="EnsemblPlants" id="KRH07774"/>
    </source>
</evidence>
<dbReference type="Gramene" id="KRH07774">
    <property type="protein sequence ID" value="KRH07774"/>
    <property type="gene ID" value="GLYMA_16G109800"/>
</dbReference>
<dbReference type="InParanoid" id="A0A0R0FPB3"/>
<dbReference type="InterPro" id="IPR011009">
    <property type="entry name" value="Kinase-like_dom_sf"/>
</dbReference>
<evidence type="ECO:0000313" key="9">
    <source>
        <dbReference type="Proteomes" id="UP000008827"/>
    </source>
</evidence>
<reference evidence="7" key="3">
    <citation type="submission" date="2018-07" db="EMBL/GenBank/DDBJ databases">
        <title>WGS assembly of Glycine max.</title>
        <authorList>
            <person name="Schmutz J."/>
            <person name="Cannon S."/>
            <person name="Schlueter J."/>
            <person name="Ma J."/>
            <person name="Mitros T."/>
            <person name="Nelson W."/>
            <person name="Hyten D."/>
            <person name="Song Q."/>
            <person name="Thelen J."/>
            <person name="Cheng J."/>
            <person name="Xu D."/>
            <person name="Hellsten U."/>
            <person name="May G."/>
            <person name="Yu Y."/>
            <person name="Sakurai T."/>
            <person name="Umezawa T."/>
            <person name="Bhattacharyya M."/>
            <person name="Sandhu D."/>
            <person name="Valliyodan B."/>
            <person name="Lindquist E."/>
            <person name="Peto M."/>
            <person name="Grant D."/>
            <person name="Shu S."/>
            <person name="Goodstein D."/>
            <person name="Barry K."/>
            <person name="Futrell-Griggs M."/>
            <person name="Abernathy B."/>
            <person name="Du J."/>
            <person name="Tian Z."/>
            <person name="Zhu L."/>
            <person name="Gill N."/>
            <person name="Joshi T."/>
            <person name="Libault M."/>
            <person name="Sethuraman A."/>
            <person name="Zhang X."/>
            <person name="Shinozaki K."/>
            <person name="Nguyen H."/>
            <person name="Wing R."/>
            <person name="Cregan P."/>
            <person name="Specht J."/>
            <person name="Grimwood J."/>
            <person name="Rokhsar D."/>
            <person name="Stacey G."/>
            <person name="Shoemaker R."/>
            <person name="Jackson S."/>
        </authorList>
    </citation>
    <scope>NUCLEOTIDE SEQUENCE</scope>
    <source>
        <tissue evidence="7">Callus</tissue>
    </source>
</reference>
<keyword evidence="1" id="KW-0723">Serine/threonine-protein kinase</keyword>
<keyword evidence="3" id="KW-0547">Nucleotide-binding</keyword>
<dbReference type="InterPro" id="IPR000719">
    <property type="entry name" value="Prot_kinase_dom"/>
</dbReference>
<evidence type="ECO:0000256" key="5">
    <source>
        <dbReference type="ARBA" id="ARBA00022840"/>
    </source>
</evidence>
<reference evidence="7 8" key="1">
    <citation type="journal article" date="2010" name="Nature">
        <title>Genome sequence of the palaeopolyploid soybean.</title>
        <authorList>
            <person name="Schmutz J."/>
            <person name="Cannon S.B."/>
            <person name="Schlueter J."/>
            <person name="Ma J."/>
            <person name="Mitros T."/>
            <person name="Nelson W."/>
            <person name="Hyten D.L."/>
            <person name="Song Q."/>
            <person name="Thelen J.J."/>
            <person name="Cheng J."/>
            <person name="Xu D."/>
            <person name="Hellsten U."/>
            <person name="May G.D."/>
            <person name="Yu Y."/>
            <person name="Sakurai T."/>
            <person name="Umezawa T."/>
            <person name="Bhattacharyya M.K."/>
            <person name="Sandhu D."/>
            <person name="Valliyodan B."/>
            <person name="Lindquist E."/>
            <person name="Peto M."/>
            <person name="Grant D."/>
            <person name="Shu S."/>
            <person name="Goodstein D."/>
            <person name="Barry K."/>
            <person name="Futrell-Griggs M."/>
            <person name="Abernathy B."/>
            <person name="Du J."/>
            <person name="Tian Z."/>
            <person name="Zhu L."/>
            <person name="Gill N."/>
            <person name="Joshi T."/>
            <person name="Libault M."/>
            <person name="Sethuraman A."/>
            <person name="Zhang X.-C."/>
            <person name="Shinozaki K."/>
            <person name="Nguyen H.T."/>
            <person name="Wing R.A."/>
            <person name="Cregan P."/>
            <person name="Specht J."/>
            <person name="Grimwood J."/>
            <person name="Rokhsar D."/>
            <person name="Stacey G."/>
            <person name="Shoemaker R.C."/>
            <person name="Jackson S.A."/>
        </authorList>
    </citation>
    <scope>NUCLEOTIDE SEQUENCE</scope>
    <source>
        <strain evidence="8">cv. Williams 82</strain>
        <tissue evidence="7">Callus</tissue>
    </source>
</reference>
<evidence type="ECO:0000313" key="7">
    <source>
        <dbReference type="EMBL" id="KRH07774.1"/>
    </source>
</evidence>
<sequence>MRVEVVLIAKLQHRNLVRFLGYCVEGEEKMLVYEYMPNKSLDATIIFYWDMRLKIVFGIARGLLYMHEDSSLGVVVLEIISGKRNTGFYQADNELSLLGYAWLLWKEGKALEFMDQTLCQTCNADECLKCVVMGLFCLQEDPNECPTMSNVVFCIFCIVQQL</sequence>
<keyword evidence="4" id="KW-0418">Kinase</keyword>
<dbReference type="InterPro" id="IPR001245">
    <property type="entry name" value="Ser-Thr/Tyr_kinase_cat_dom"/>
</dbReference>
<evidence type="ECO:0000256" key="4">
    <source>
        <dbReference type="ARBA" id="ARBA00022777"/>
    </source>
</evidence>
<dbReference type="Pfam" id="PF07714">
    <property type="entry name" value="PK_Tyr_Ser-Thr"/>
    <property type="match status" value="1"/>
</dbReference>
<keyword evidence="2" id="KW-0808">Transferase</keyword>
<protein>
    <recommendedName>
        <fullName evidence="6">Protein kinase domain-containing protein</fullName>
    </recommendedName>
</protein>
<gene>
    <name evidence="7" type="ORF">GLYMA_16G109800</name>
</gene>
<dbReference type="SUPFAM" id="SSF56112">
    <property type="entry name" value="Protein kinase-like (PK-like)"/>
    <property type="match status" value="1"/>
</dbReference>
<reference evidence="8" key="2">
    <citation type="submission" date="2018-02" db="UniProtKB">
        <authorList>
            <consortium name="EnsemblPlants"/>
        </authorList>
    </citation>
    <scope>IDENTIFICATION</scope>
    <source>
        <strain evidence="8">Williams 82</strain>
    </source>
</reference>
<evidence type="ECO:0000256" key="3">
    <source>
        <dbReference type="ARBA" id="ARBA00022741"/>
    </source>
</evidence>
<name>A0A0R0FPB3_SOYBN</name>
<keyword evidence="5" id="KW-0067">ATP-binding</keyword>
<dbReference type="GO" id="GO:0005524">
    <property type="term" value="F:ATP binding"/>
    <property type="evidence" value="ECO:0007669"/>
    <property type="project" value="UniProtKB-KW"/>
</dbReference>
<dbReference type="SMR" id="A0A0R0FPB3"/>
<dbReference type="EnsemblPlants" id="KRH07774">
    <property type="protein sequence ID" value="KRH07774"/>
    <property type="gene ID" value="GLYMA_16G109800"/>
</dbReference>
<dbReference type="AlphaFoldDB" id="A0A0R0FPB3"/>
<evidence type="ECO:0000256" key="1">
    <source>
        <dbReference type="ARBA" id="ARBA00022527"/>
    </source>
</evidence>
<dbReference type="PROSITE" id="PS50011">
    <property type="entry name" value="PROTEIN_KINASE_DOM"/>
    <property type="match status" value="1"/>
</dbReference>
<dbReference type="PANTHER" id="PTHR27002:SF1111">
    <property type="entry name" value="NON-SPECIFIC SERINE_THREONINE PROTEIN KINASE"/>
    <property type="match status" value="1"/>
</dbReference>
<dbReference type="Gene3D" id="1.10.510.10">
    <property type="entry name" value="Transferase(Phosphotransferase) domain 1"/>
    <property type="match status" value="2"/>
</dbReference>
<dbReference type="PANTHER" id="PTHR27002">
    <property type="entry name" value="RECEPTOR-LIKE SERINE/THREONINE-PROTEIN KINASE SD1-8"/>
    <property type="match status" value="1"/>
</dbReference>
<dbReference type="GO" id="GO:0004674">
    <property type="term" value="F:protein serine/threonine kinase activity"/>
    <property type="evidence" value="ECO:0007669"/>
    <property type="project" value="UniProtKB-KW"/>
</dbReference>
<dbReference type="OMA" id="YMHEDSS"/>
<feature type="domain" description="Protein kinase" evidence="6">
    <location>
        <begin position="1"/>
        <end position="162"/>
    </location>
</feature>
<dbReference type="EMBL" id="CM000849">
    <property type="protein sequence ID" value="KRH07774.1"/>
    <property type="molecule type" value="Genomic_DNA"/>
</dbReference>
<proteinExistence type="predicted"/>